<accession>A0A517YZ66</accession>
<protein>
    <submittedName>
        <fullName evidence="1">Uncharacterized protein</fullName>
    </submittedName>
</protein>
<dbReference type="RefSeq" id="WP_145080983.1">
    <property type="nucleotide sequence ID" value="NZ_CP036425.1"/>
</dbReference>
<keyword evidence="2" id="KW-1185">Reference proteome</keyword>
<dbReference type="KEGG" id="pcor:KS4_35990"/>
<proteinExistence type="predicted"/>
<dbReference type="Proteomes" id="UP000317369">
    <property type="component" value="Chromosome"/>
</dbReference>
<sequence length="208" mass="24048">MYLKDRDLLVYEPSLFIDTMITPQILVKDTPCSFSNNNIYTQAVDFSARNIGIGSVVTLGLVPLEIIEVVDDHRIRLSFLRSRIEDDPIEVRYDLDTKFSVITYEPQIALAHEELRCLLQIKSEDFDNLMISTDTENIIKFKRIIAYIALEKIFQNLLLSQTERYKTLYEKCLYYQQQVLKALDIIHTTNRSDGLPVMSGSTAQLTRT</sequence>
<reference evidence="1 2" key="1">
    <citation type="submission" date="2019-02" db="EMBL/GenBank/DDBJ databases">
        <title>Deep-cultivation of Planctomycetes and their phenomic and genomic characterization uncovers novel biology.</title>
        <authorList>
            <person name="Wiegand S."/>
            <person name="Jogler M."/>
            <person name="Boedeker C."/>
            <person name="Pinto D."/>
            <person name="Vollmers J."/>
            <person name="Rivas-Marin E."/>
            <person name="Kohn T."/>
            <person name="Peeters S.H."/>
            <person name="Heuer A."/>
            <person name="Rast P."/>
            <person name="Oberbeckmann S."/>
            <person name="Bunk B."/>
            <person name="Jeske O."/>
            <person name="Meyerdierks A."/>
            <person name="Storesund J.E."/>
            <person name="Kallscheuer N."/>
            <person name="Luecker S."/>
            <person name="Lage O.M."/>
            <person name="Pohl T."/>
            <person name="Merkel B.J."/>
            <person name="Hornburger P."/>
            <person name="Mueller R.-W."/>
            <person name="Bruemmer F."/>
            <person name="Labrenz M."/>
            <person name="Spormann A.M."/>
            <person name="Op den Camp H."/>
            <person name="Overmann J."/>
            <person name="Amann R."/>
            <person name="Jetten M.S.M."/>
            <person name="Mascher T."/>
            <person name="Medema M.H."/>
            <person name="Devos D.P."/>
            <person name="Kaster A.-K."/>
            <person name="Ovreas L."/>
            <person name="Rohde M."/>
            <person name="Galperin M.Y."/>
            <person name="Jogler C."/>
        </authorList>
    </citation>
    <scope>NUCLEOTIDE SEQUENCE [LARGE SCALE GENOMIC DNA]</scope>
    <source>
        <strain evidence="1 2">KS4</strain>
    </source>
</reference>
<dbReference type="EMBL" id="CP036425">
    <property type="protein sequence ID" value="QDU35516.1"/>
    <property type="molecule type" value="Genomic_DNA"/>
</dbReference>
<evidence type="ECO:0000313" key="2">
    <source>
        <dbReference type="Proteomes" id="UP000317369"/>
    </source>
</evidence>
<evidence type="ECO:0000313" key="1">
    <source>
        <dbReference type="EMBL" id="QDU35516.1"/>
    </source>
</evidence>
<organism evidence="1 2">
    <name type="scientific">Poriferisphaera corsica</name>
    <dbReference type="NCBI Taxonomy" id="2528020"/>
    <lineage>
        <taxon>Bacteria</taxon>
        <taxon>Pseudomonadati</taxon>
        <taxon>Planctomycetota</taxon>
        <taxon>Phycisphaerae</taxon>
        <taxon>Phycisphaerales</taxon>
        <taxon>Phycisphaeraceae</taxon>
        <taxon>Poriferisphaera</taxon>
    </lineage>
</organism>
<name>A0A517YZ66_9BACT</name>
<dbReference type="AlphaFoldDB" id="A0A517YZ66"/>
<gene>
    <name evidence="1" type="ORF">KS4_35990</name>
</gene>